<keyword evidence="1" id="KW-0472">Membrane</keyword>
<reference evidence="2 3" key="1">
    <citation type="submission" date="2020-05" db="EMBL/GenBank/DDBJ databases">
        <title>Genome Sequencing of Type Strains.</title>
        <authorList>
            <person name="Lemaire J.F."/>
            <person name="Inderbitzin P."/>
            <person name="Gregorio O.A."/>
            <person name="Collins S.B."/>
            <person name="Wespe N."/>
            <person name="Knight-Connoni V."/>
        </authorList>
    </citation>
    <scope>NUCLEOTIDE SEQUENCE [LARGE SCALE GENOMIC DNA]</scope>
    <source>
        <strain evidence="2 3">DSM 20512</strain>
    </source>
</reference>
<accession>A0A850DYS8</accession>
<evidence type="ECO:0000313" key="3">
    <source>
        <dbReference type="Proteomes" id="UP000539146"/>
    </source>
</evidence>
<dbReference type="Proteomes" id="UP000539146">
    <property type="component" value="Unassembled WGS sequence"/>
</dbReference>
<evidence type="ECO:0000313" key="2">
    <source>
        <dbReference type="EMBL" id="NUU29350.1"/>
    </source>
</evidence>
<dbReference type="AlphaFoldDB" id="A0A850DYS8"/>
<protein>
    <submittedName>
        <fullName evidence="2">Uncharacterized protein</fullName>
    </submittedName>
</protein>
<comment type="caution">
    <text evidence="2">The sequence shown here is derived from an EMBL/GenBank/DDBJ whole genome shotgun (WGS) entry which is preliminary data.</text>
</comment>
<organism evidence="2 3">
    <name type="scientific">Curtobacterium citreum</name>
    <dbReference type="NCBI Taxonomy" id="2036"/>
    <lineage>
        <taxon>Bacteria</taxon>
        <taxon>Bacillati</taxon>
        <taxon>Actinomycetota</taxon>
        <taxon>Actinomycetes</taxon>
        <taxon>Micrococcales</taxon>
        <taxon>Microbacteriaceae</taxon>
        <taxon>Curtobacterium</taxon>
    </lineage>
</organism>
<name>A0A850DYS8_9MICO</name>
<feature type="transmembrane region" description="Helical" evidence="1">
    <location>
        <begin position="49"/>
        <end position="72"/>
    </location>
</feature>
<evidence type="ECO:0000256" key="1">
    <source>
        <dbReference type="SAM" id="Phobius"/>
    </source>
</evidence>
<dbReference type="EMBL" id="JABMCG010000123">
    <property type="protein sequence ID" value="NUU29350.1"/>
    <property type="molecule type" value="Genomic_DNA"/>
</dbReference>
<sequence length="77" mass="8186">MVSVFQLVVGAILVLWGAFVVAFPRPVIKLALAAEKAGLAWNPQARWGTAWVRLLGVMLCIGGLLTLGAELFGIPAR</sequence>
<keyword evidence="1" id="KW-0812">Transmembrane</keyword>
<gene>
    <name evidence="2" type="ORF">HP467_14740</name>
</gene>
<keyword evidence="1" id="KW-1133">Transmembrane helix</keyword>
<dbReference type="RefSeq" id="WP_175326644.1">
    <property type="nucleotide sequence ID" value="NZ_BAAAWP010000001.1"/>
</dbReference>
<proteinExistence type="predicted"/>